<accession>A0A0R3QWM0</accession>
<protein>
    <submittedName>
        <fullName evidence="1 3">Uncharacterized protein</fullName>
    </submittedName>
</protein>
<keyword evidence="2" id="KW-1185">Reference proteome</keyword>
<reference evidence="3" key="1">
    <citation type="submission" date="2017-02" db="UniProtKB">
        <authorList>
            <consortium name="WormBaseParasite"/>
        </authorList>
    </citation>
    <scope>IDENTIFICATION</scope>
</reference>
<name>A0A0R3QWM0_9BILA</name>
<sequence>MNHTVTVGSDIFFFPMGKRLNDSNHCEILRMIANFKNSMIDITQKLLLLDFPFNKNNLFCLYIT</sequence>
<dbReference type="Proteomes" id="UP000280834">
    <property type="component" value="Unassembled WGS sequence"/>
</dbReference>
<organism evidence="3">
    <name type="scientific">Brugia timori</name>
    <dbReference type="NCBI Taxonomy" id="42155"/>
    <lineage>
        <taxon>Eukaryota</taxon>
        <taxon>Metazoa</taxon>
        <taxon>Ecdysozoa</taxon>
        <taxon>Nematoda</taxon>
        <taxon>Chromadorea</taxon>
        <taxon>Rhabditida</taxon>
        <taxon>Spirurina</taxon>
        <taxon>Spiruromorpha</taxon>
        <taxon>Filarioidea</taxon>
        <taxon>Onchocercidae</taxon>
        <taxon>Brugia</taxon>
    </lineage>
</organism>
<proteinExistence type="predicted"/>
<dbReference type="EMBL" id="UZAG01017394">
    <property type="protein sequence ID" value="VDO34504.1"/>
    <property type="molecule type" value="Genomic_DNA"/>
</dbReference>
<evidence type="ECO:0000313" key="1">
    <source>
        <dbReference type="EMBL" id="VDO34504.1"/>
    </source>
</evidence>
<reference evidence="1 2" key="2">
    <citation type="submission" date="2018-11" db="EMBL/GenBank/DDBJ databases">
        <authorList>
            <consortium name="Pathogen Informatics"/>
        </authorList>
    </citation>
    <scope>NUCLEOTIDE SEQUENCE [LARGE SCALE GENOMIC DNA]</scope>
</reference>
<dbReference type="AlphaFoldDB" id="A0A0R3QWM0"/>
<evidence type="ECO:0000313" key="2">
    <source>
        <dbReference type="Proteomes" id="UP000280834"/>
    </source>
</evidence>
<gene>
    <name evidence="1" type="ORF">BTMF_LOCUS10156</name>
</gene>
<evidence type="ECO:0000313" key="3">
    <source>
        <dbReference type="WBParaSite" id="BTMF_0001212801-mRNA-1"/>
    </source>
</evidence>
<dbReference type="WBParaSite" id="BTMF_0001212801-mRNA-1">
    <property type="protein sequence ID" value="BTMF_0001212801-mRNA-1"/>
    <property type="gene ID" value="BTMF_0001212801"/>
</dbReference>